<dbReference type="PANTHER" id="PTHR43214">
    <property type="entry name" value="TWO-COMPONENT RESPONSE REGULATOR"/>
    <property type="match status" value="1"/>
</dbReference>
<feature type="domain" description="HTH luxR-type" evidence="2">
    <location>
        <begin position="145"/>
        <end position="209"/>
    </location>
</feature>
<dbReference type="AlphaFoldDB" id="A0A3S5AD52"/>
<dbReference type="PRINTS" id="PR00038">
    <property type="entry name" value="HTHLUXR"/>
</dbReference>
<evidence type="ECO:0000313" key="3">
    <source>
        <dbReference type="EMBL" id="VEI61068.1"/>
    </source>
</evidence>
<proteinExistence type="predicted"/>
<dbReference type="GO" id="GO:0003677">
    <property type="term" value="F:DNA binding"/>
    <property type="evidence" value="ECO:0007669"/>
    <property type="project" value="UniProtKB-KW"/>
</dbReference>
<evidence type="ECO:0000259" key="2">
    <source>
        <dbReference type="PROSITE" id="PS50043"/>
    </source>
</evidence>
<name>A0A3S5AD52_SERRU</name>
<dbReference type="InterPro" id="IPR039420">
    <property type="entry name" value="WalR-like"/>
</dbReference>
<dbReference type="RefSeq" id="WP_126530115.1">
    <property type="nucleotide sequence ID" value="NZ_JAMWJM010000001.1"/>
</dbReference>
<dbReference type="InterPro" id="IPR036388">
    <property type="entry name" value="WH-like_DNA-bd_sf"/>
</dbReference>
<organism evidence="3 4">
    <name type="scientific">Serratia rubidaea</name>
    <name type="common">Serratia marinorubra</name>
    <dbReference type="NCBI Taxonomy" id="61652"/>
    <lineage>
        <taxon>Bacteria</taxon>
        <taxon>Pseudomonadati</taxon>
        <taxon>Pseudomonadota</taxon>
        <taxon>Gammaproteobacteria</taxon>
        <taxon>Enterobacterales</taxon>
        <taxon>Yersiniaceae</taxon>
        <taxon>Serratia</taxon>
    </lineage>
</organism>
<dbReference type="Pfam" id="PF00196">
    <property type="entry name" value="GerE"/>
    <property type="match status" value="1"/>
</dbReference>
<sequence>MKNNDHNRHFILYDAMPWVGMGLEAFLRPLSAATQAVVSLSELKAALSQQPRQTVIMELYGAQECLYDGLYFILHEKAFWPSTLWIVLTDIENHSVLRLLSSIPDSVLVSKRDGLAAILDGISAAHHGVHYLSPTIRRCIAGQQESAAFRQLSGSEWRILALMAAGFSAKSIATTTYRSYKTVSTHKLNIMHKLGLNQSGFLHLLLSLRTRWPC</sequence>
<evidence type="ECO:0000313" key="4">
    <source>
        <dbReference type="Proteomes" id="UP000281904"/>
    </source>
</evidence>
<gene>
    <name evidence="3" type="primary">rcsB_1</name>
    <name evidence="3" type="ORF">NCTC10036_00032</name>
</gene>
<dbReference type="PROSITE" id="PS50043">
    <property type="entry name" value="HTH_LUXR_2"/>
    <property type="match status" value="1"/>
</dbReference>
<protein>
    <submittedName>
        <fullName evidence="3">Capsular synthesis regulator component B</fullName>
    </submittedName>
</protein>
<dbReference type="CDD" id="cd06170">
    <property type="entry name" value="LuxR_C_like"/>
    <property type="match status" value="1"/>
</dbReference>
<dbReference type="InterPro" id="IPR000792">
    <property type="entry name" value="Tscrpt_reg_LuxR_C"/>
</dbReference>
<dbReference type="SUPFAM" id="SSF46894">
    <property type="entry name" value="C-terminal effector domain of the bipartite response regulators"/>
    <property type="match status" value="1"/>
</dbReference>
<dbReference type="PROSITE" id="PS00622">
    <property type="entry name" value="HTH_LUXR_1"/>
    <property type="match status" value="1"/>
</dbReference>
<evidence type="ECO:0000256" key="1">
    <source>
        <dbReference type="ARBA" id="ARBA00023125"/>
    </source>
</evidence>
<accession>A0A3S5AD52</accession>
<dbReference type="Gene3D" id="1.10.10.10">
    <property type="entry name" value="Winged helix-like DNA-binding domain superfamily/Winged helix DNA-binding domain"/>
    <property type="match status" value="1"/>
</dbReference>
<dbReference type="EMBL" id="LR134493">
    <property type="protein sequence ID" value="VEI61068.1"/>
    <property type="molecule type" value="Genomic_DNA"/>
</dbReference>
<keyword evidence="1" id="KW-0238">DNA-binding</keyword>
<dbReference type="GO" id="GO:0006355">
    <property type="term" value="P:regulation of DNA-templated transcription"/>
    <property type="evidence" value="ECO:0007669"/>
    <property type="project" value="InterPro"/>
</dbReference>
<dbReference type="SMART" id="SM00421">
    <property type="entry name" value="HTH_LUXR"/>
    <property type="match status" value="1"/>
</dbReference>
<dbReference type="InterPro" id="IPR016032">
    <property type="entry name" value="Sig_transdc_resp-reg_C-effctor"/>
</dbReference>
<dbReference type="Proteomes" id="UP000281904">
    <property type="component" value="Chromosome"/>
</dbReference>
<dbReference type="PANTHER" id="PTHR43214:SF17">
    <property type="entry name" value="TRANSCRIPTIONAL REGULATORY PROTEIN RCSB"/>
    <property type="match status" value="1"/>
</dbReference>
<reference evidence="3 4" key="1">
    <citation type="submission" date="2018-12" db="EMBL/GenBank/DDBJ databases">
        <authorList>
            <consortium name="Pathogen Informatics"/>
        </authorList>
    </citation>
    <scope>NUCLEOTIDE SEQUENCE [LARGE SCALE GENOMIC DNA]</scope>
    <source>
        <strain evidence="3 4">NCTC10036</strain>
    </source>
</reference>